<feature type="transmembrane region" description="Helical" evidence="1">
    <location>
        <begin position="125"/>
        <end position="148"/>
    </location>
</feature>
<reference evidence="2" key="1">
    <citation type="submission" date="2021-07" db="EMBL/GenBank/DDBJ databases">
        <title>Genome Resource of American Ginseng Black Spot Pathogen Alternaria panax.</title>
        <authorList>
            <person name="Qiu C."/>
            <person name="Wang W."/>
            <person name="Liu Z."/>
        </authorList>
    </citation>
    <scope>NUCLEOTIDE SEQUENCE</scope>
    <source>
        <strain evidence="2">BNCC115425</strain>
    </source>
</reference>
<dbReference type="AlphaFoldDB" id="A0AAD4IDI8"/>
<keyword evidence="1" id="KW-0812">Transmembrane</keyword>
<evidence type="ECO:0000313" key="2">
    <source>
        <dbReference type="EMBL" id="KAG9192570.1"/>
    </source>
</evidence>
<organism evidence="2 3">
    <name type="scientific">Alternaria panax</name>
    <dbReference type="NCBI Taxonomy" id="48097"/>
    <lineage>
        <taxon>Eukaryota</taxon>
        <taxon>Fungi</taxon>
        <taxon>Dikarya</taxon>
        <taxon>Ascomycota</taxon>
        <taxon>Pezizomycotina</taxon>
        <taxon>Dothideomycetes</taxon>
        <taxon>Pleosporomycetidae</taxon>
        <taxon>Pleosporales</taxon>
        <taxon>Pleosporineae</taxon>
        <taxon>Pleosporaceae</taxon>
        <taxon>Alternaria</taxon>
        <taxon>Alternaria sect. Panax</taxon>
    </lineage>
</organism>
<keyword evidence="3" id="KW-1185">Reference proteome</keyword>
<proteinExistence type="predicted"/>
<protein>
    <submittedName>
        <fullName evidence="2">Uncharacterized protein</fullName>
    </submittedName>
</protein>
<gene>
    <name evidence="2" type="ORF">G6011_11304</name>
</gene>
<dbReference type="EMBL" id="JAANER010000003">
    <property type="protein sequence ID" value="KAG9192570.1"/>
    <property type="molecule type" value="Genomic_DNA"/>
</dbReference>
<comment type="caution">
    <text evidence="2">The sequence shown here is derived from an EMBL/GenBank/DDBJ whole genome shotgun (WGS) entry which is preliminary data.</text>
</comment>
<keyword evidence="1" id="KW-1133">Transmembrane helix</keyword>
<keyword evidence="1" id="KW-0472">Membrane</keyword>
<accession>A0AAD4IDI8</accession>
<name>A0AAD4IDI8_9PLEO</name>
<sequence length="414" mass="46461">MSQPPTNITCQALSCCELVHSAVPFVKSSNRDIAIPVHFNRHRYCSSSCQNRDQQIRPLLRRIERLIHVLFLEFKDTTNTFPVVSERVYQERYGNWRQIAALDRPDRPGKVSLLHDSFLSLRGRLAFLSLNSYTTVLTVFAALMAYLYKGSSLLPSPAMPNQSLTCSDLDPSIAIHEAHIDNVLSDQEVHVLFLGENVKPLNVAVAAWHSMFRVTATKEDSTTIPARPAQLNGTGIYCDTTAAQYGRAAGLQDAKTYHHRHPDSNTVYYTSLGFHRRVHHLTNVDPDDAIDVRNHIHALSQEACIRTMNNVVHEEIEGMSGCTQWLAMTSGNFEAACIHIADRVRSALLEVAVKLHELYLNPPQGVVFESMEDADRYQEVAYRCLGAGHRACLRALEDRVPETWACVDGEVRGL</sequence>
<evidence type="ECO:0000313" key="3">
    <source>
        <dbReference type="Proteomes" id="UP001199106"/>
    </source>
</evidence>
<dbReference type="Proteomes" id="UP001199106">
    <property type="component" value="Unassembled WGS sequence"/>
</dbReference>
<evidence type="ECO:0000256" key="1">
    <source>
        <dbReference type="SAM" id="Phobius"/>
    </source>
</evidence>